<dbReference type="SUPFAM" id="SSF56112">
    <property type="entry name" value="Protein kinase-like (PK-like)"/>
    <property type="match status" value="1"/>
</dbReference>
<organism evidence="2 4">
    <name type="scientific">Legionella cincinnatiensis</name>
    <dbReference type="NCBI Taxonomy" id="28085"/>
    <lineage>
        <taxon>Bacteria</taxon>
        <taxon>Pseudomonadati</taxon>
        <taxon>Pseudomonadota</taxon>
        <taxon>Gammaproteobacteria</taxon>
        <taxon>Legionellales</taxon>
        <taxon>Legionellaceae</taxon>
        <taxon>Legionella</taxon>
    </lineage>
</organism>
<gene>
    <name evidence="1" type="ORF">Lcin_3003</name>
    <name evidence="2" type="ORF">NCTC12438_01317</name>
</gene>
<reference evidence="1 3" key="1">
    <citation type="submission" date="2015-11" db="EMBL/GenBank/DDBJ databases">
        <title>Genomic analysis of 38 Legionella species identifies large and diverse effector repertoires.</title>
        <authorList>
            <person name="Burstein D."/>
            <person name="Amaro F."/>
            <person name="Zusman T."/>
            <person name="Lifshitz Z."/>
            <person name="Cohen O."/>
            <person name="Gilbert J.A."/>
            <person name="Pupko T."/>
            <person name="Shuman H.A."/>
            <person name="Segal G."/>
        </authorList>
    </citation>
    <scope>NUCLEOTIDE SEQUENCE [LARGE SCALE GENOMIC DNA]</scope>
    <source>
        <strain evidence="1 3">CDC#72-OH-14</strain>
    </source>
</reference>
<protein>
    <recommendedName>
        <fullName evidence="5">Protein kinase domain-containing protein</fullName>
    </recommendedName>
</protein>
<dbReference type="Proteomes" id="UP000054854">
    <property type="component" value="Unassembled WGS sequence"/>
</dbReference>
<evidence type="ECO:0008006" key="5">
    <source>
        <dbReference type="Google" id="ProtNLM"/>
    </source>
</evidence>
<dbReference type="EMBL" id="UGNX01000001">
    <property type="protein sequence ID" value="STX34713.1"/>
    <property type="molecule type" value="Genomic_DNA"/>
</dbReference>
<evidence type="ECO:0000313" key="1">
    <source>
        <dbReference type="EMBL" id="KTC81933.1"/>
    </source>
</evidence>
<evidence type="ECO:0000313" key="4">
    <source>
        <dbReference type="Proteomes" id="UP000255316"/>
    </source>
</evidence>
<dbReference type="EMBL" id="LNXX01000047">
    <property type="protein sequence ID" value="KTC81933.1"/>
    <property type="molecule type" value="Genomic_DNA"/>
</dbReference>
<evidence type="ECO:0000313" key="2">
    <source>
        <dbReference type="EMBL" id="STX34713.1"/>
    </source>
</evidence>
<dbReference type="Proteomes" id="UP000255316">
    <property type="component" value="Unassembled WGS sequence"/>
</dbReference>
<proteinExistence type="predicted"/>
<sequence length="246" mass="28086">MSNEKLEISYQFPTLEKQNSTFINLGVTYSPHSRPPSGYSADSRFFAKNGTDDPLYIVKRIPEKKIAFYGDTPKKRSELFAFEAKEFERELKKWNIVYPNKKGTIVFNQENGPRLILPCLPGQELGWWLNNIECDDKLNQAKIWLAVAHALHDLAAKNLYQNDTLEPNILIHNEGKSFKAYVIDFGGVSNYDCNIGRSRVCQNTQSITGHDCNNYVQAISNLNSYIDSFAANKENEINIHKAINCR</sequence>
<evidence type="ECO:0000313" key="3">
    <source>
        <dbReference type="Proteomes" id="UP000054854"/>
    </source>
</evidence>
<dbReference type="OrthoDB" id="5630217at2"/>
<accession>A0A378II66</accession>
<dbReference type="STRING" id="28085.Lcin_3003"/>
<name>A0A378II66_9GAMM</name>
<keyword evidence="3" id="KW-1185">Reference proteome</keyword>
<dbReference type="AlphaFoldDB" id="A0A378II66"/>
<dbReference type="RefSeq" id="WP_058466111.1">
    <property type="nucleotide sequence ID" value="NZ_CAAAHQ010000002.1"/>
</dbReference>
<dbReference type="InterPro" id="IPR011009">
    <property type="entry name" value="Kinase-like_dom_sf"/>
</dbReference>
<reference evidence="2 4" key="2">
    <citation type="submission" date="2018-06" db="EMBL/GenBank/DDBJ databases">
        <authorList>
            <consortium name="Pathogen Informatics"/>
            <person name="Doyle S."/>
        </authorList>
    </citation>
    <scope>NUCLEOTIDE SEQUENCE [LARGE SCALE GENOMIC DNA]</scope>
    <source>
        <strain evidence="2 4">NCTC12438</strain>
    </source>
</reference>